<dbReference type="GO" id="GO:0005739">
    <property type="term" value="C:mitochondrion"/>
    <property type="evidence" value="ECO:0007669"/>
    <property type="project" value="UniProtKB-SubCell"/>
</dbReference>
<proteinExistence type="inferred from homology"/>
<keyword evidence="4" id="KW-1185">Reference proteome</keyword>
<dbReference type="AlphaFoldDB" id="A0A834R5P2"/>
<feature type="active site" evidence="1">
    <location>
        <position position="203"/>
    </location>
</feature>
<reference evidence="3" key="3">
    <citation type="submission" date="2022-06" db="UniProtKB">
        <authorList>
            <consortium name="EnsemblMetazoa"/>
        </authorList>
    </citation>
    <scope>IDENTIFICATION</scope>
</reference>
<evidence type="ECO:0000313" key="2">
    <source>
        <dbReference type="EMBL" id="KAF7490556.1"/>
    </source>
</evidence>
<organism evidence="2">
    <name type="scientific">Sarcoptes scabiei</name>
    <name type="common">Itch mite</name>
    <name type="synonym">Acarus scabiei</name>
    <dbReference type="NCBI Taxonomy" id="52283"/>
    <lineage>
        <taxon>Eukaryota</taxon>
        <taxon>Metazoa</taxon>
        <taxon>Ecdysozoa</taxon>
        <taxon>Arthropoda</taxon>
        <taxon>Chelicerata</taxon>
        <taxon>Arachnida</taxon>
        <taxon>Acari</taxon>
        <taxon>Acariformes</taxon>
        <taxon>Sarcoptiformes</taxon>
        <taxon>Astigmata</taxon>
        <taxon>Psoroptidia</taxon>
        <taxon>Sarcoptoidea</taxon>
        <taxon>Sarcoptidae</taxon>
        <taxon>Sarcoptinae</taxon>
        <taxon>Sarcoptes</taxon>
    </lineage>
</organism>
<dbReference type="GO" id="GO:0008297">
    <property type="term" value="F:single-stranded DNA exodeoxyribonuclease activity"/>
    <property type="evidence" value="ECO:0007669"/>
    <property type="project" value="UniProtKB-UniRule"/>
</dbReference>
<dbReference type="OMA" id="MNSSHLE"/>
<sequence>MISNKIFLNSNVGEFFLRILSRKFATNRVTIAQELSKKFENIPLTEFPLSRTKRFKLSDFKEIDKANQLCNLDRLDENPNYYPSITNILNQTMSPESLAILKRWESEKIKQLGAEGFERYRKELFTRGKLLHNNIQTYLETKDTTKLKFNTKAQENMWRSIECVLKNINSLFATELPVYHPILRFRGILDNLAIYDDIPVLIEWKTSEKSRPTIAQTYDYPLQAVAYYSCLQFDQSGIKQSKSIKDILLIIAYEDGSEATIHNIEPNIRETIWRKFVRRLELYWKKTSLNL</sequence>
<gene>
    <name evidence="2" type="ORF">SSS_3127</name>
</gene>
<dbReference type="PANTHER" id="PTHR31340:SF3">
    <property type="entry name" value="MITOCHONDRIAL GENOME MAINTENANCE EXONUCLEASE 1"/>
    <property type="match status" value="1"/>
</dbReference>
<dbReference type="EnsemblMetazoa" id="SSS_3127s_mrna">
    <property type="protein sequence ID" value="KAF7490556.1"/>
    <property type="gene ID" value="SSS_3127"/>
</dbReference>
<keyword evidence="1" id="KW-0378">Hydrolase</keyword>
<reference evidence="2" key="2">
    <citation type="submission" date="2020-01" db="EMBL/GenBank/DDBJ databases">
        <authorList>
            <person name="Korhonen P.K.K."/>
            <person name="Guangxu M.G."/>
            <person name="Wang T.W."/>
            <person name="Stroehlein A.J.S."/>
            <person name="Young N.D."/>
            <person name="Ang C.-S.A."/>
            <person name="Fernando D.W.F."/>
            <person name="Lu H.L."/>
            <person name="Taylor S.T."/>
            <person name="Ehtesham M.E.M."/>
            <person name="Najaraj S.H.N."/>
            <person name="Harsha G.H.G."/>
            <person name="Madugundu A.M."/>
            <person name="Renuse S.R."/>
            <person name="Holt D.H."/>
            <person name="Pandey A.P."/>
            <person name="Papenfuss A.P."/>
            <person name="Gasser R.B.G."/>
            <person name="Fischer K.F."/>
        </authorList>
    </citation>
    <scope>NUCLEOTIDE SEQUENCE</scope>
    <source>
        <strain evidence="2">SSS_KF_BRIS2020</strain>
    </source>
</reference>
<comment type="subcellular location">
    <subcellularLocation>
        <location evidence="1">Mitochondrion</location>
    </subcellularLocation>
</comment>
<feature type="active site" evidence="1">
    <location>
        <position position="190"/>
    </location>
</feature>
<dbReference type="EMBL" id="WVUK01000062">
    <property type="protein sequence ID" value="KAF7490556.1"/>
    <property type="molecule type" value="Genomic_DNA"/>
</dbReference>
<dbReference type="PANTHER" id="PTHR31340">
    <property type="entry name" value="MITOCHONDRIAL GENOME MAINTENANCE EXONUCLEASE 1"/>
    <property type="match status" value="1"/>
</dbReference>
<comment type="similarity">
    <text evidence="1">Belongs to the MGME1 family.</text>
</comment>
<reference evidence="4" key="1">
    <citation type="journal article" date="2020" name="PLoS Negl. Trop. Dis.">
        <title>High-quality nuclear genome for Sarcoptes scabiei-A critical resource for a neglected parasite.</title>
        <authorList>
            <person name="Korhonen P.K."/>
            <person name="Gasser R.B."/>
            <person name="Ma G."/>
            <person name="Wang T."/>
            <person name="Stroehlein A.J."/>
            <person name="Young N.D."/>
            <person name="Ang C.S."/>
            <person name="Fernando D.D."/>
            <person name="Lu H.C."/>
            <person name="Taylor S."/>
            <person name="Reynolds S.L."/>
            <person name="Mofiz E."/>
            <person name="Najaraj S.H."/>
            <person name="Gowda H."/>
            <person name="Madugundu A."/>
            <person name="Renuse S."/>
            <person name="Holt D."/>
            <person name="Pandey A."/>
            <person name="Papenfuss A.T."/>
            <person name="Fischer K."/>
        </authorList>
    </citation>
    <scope>NUCLEOTIDE SEQUENCE [LARGE SCALE GENOMIC DNA]</scope>
</reference>
<accession>A0A834R5P2</accession>
<evidence type="ECO:0000256" key="1">
    <source>
        <dbReference type="HAMAP-Rule" id="MF_03030"/>
    </source>
</evidence>
<feature type="active site" evidence="1">
    <location>
        <position position="205"/>
    </location>
</feature>
<dbReference type="GO" id="GO:0006264">
    <property type="term" value="P:mitochondrial DNA replication"/>
    <property type="evidence" value="ECO:0007669"/>
    <property type="project" value="TreeGrafter"/>
</dbReference>
<keyword evidence="1" id="KW-0540">Nuclease</keyword>
<dbReference type="HAMAP" id="MF_03030">
    <property type="entry name" value="MGME1"/>
    <property type="match status" value="1"/>
</dbReference>
<evidence type="ECO:0000313" key="4">
    <source>
        <dbReference type="Proteomes" id="UP000070412"/>
    </source>
</evidence>
<keyword evidence="1 2" id="KW-0269">Exonuclease</keyword>
<dbReference type="EC" id="3.1.-.-" evidence="1"/>
<name>A0A834R5P2_SARSC</name>
<comment type="function">
    <text evidence="1">Metal-dependent single-stranded DNA (ssDNA) exonuclease involved in mitochondrial genome maintenance.</text>
</comment>
<dbReference type="GO" id="GO:0043504">
    <property type="term" value="P:mitochondrial DNA repair"/>
    <property type="evidence" value="ECO:0007669"/>
    <property type="project" value="UniProtKB-UniRule"/>
</dbReference>
<evidence type="ECO:0000313" key="3">
    <source>
        <dbReference type="EnsemblMetazoa" id="KAF7490556.1"/>
    </source>
</evidence>
<dbReference type="Proteomes" id="UP000070412">
    <property type="component" value="Unassembled WGS sequence"/>
</dbReference>
<keyword evidence="1" id="KW-0496">Mitochondrion</keyword>
<protein>
    <recommendedName>
        <fullName evidence="1">Mitochondrial genome maintenance exonuclease 1</fullName>
        <ecNumber evidence="1">3.1.-.-</ecNumber>
    </recommendedName>
</protein>
<dbReference type="OrthoDB" id="5777131at2759"/>